<dbReference type="Proteomes" id="UP000541583">
    <property type="component" value="Unassembled WGS sequence"/>
</dbReference>
<dbReference type="InterPro" id="IPR011990">
    <property type="entry name" value="TPR-like_helical_dom_sf"/>
</dbReference>
<dbReference type="SMART" id="SM00028">
    <property type="entry name" value="TPR"/>
    <property type="match status" value="8"/>
</dbReference>
<dbReference type="PANTHER" id="PTHR45641:SF19">
    <property type="entry name" value="NEPHROCYSTIN-3"/>
    <property type="match status" value="1"/>
</dbReference>
<dbReference type="SUPFAM" id="SSF48452">
    <property type="entry name" value="TPR-like"/>
    <property type="match status" value="2"/>
</dbReference>
<protein>
    <submittedName>
        <fullName evidence="4">Tetratricopeptide (TPR) repeat protein</fullName>
    </submittedName>
</protein>
<dbReference type="InterPro" id="IPR019734">
    <property type="entry name" value="TPR_rpt"/>
</dbReference>
<reference evidence="4 5" key="1">
    <citation type="submission" date="2020-08" db="EMBL/GenBank/DDBJ databases">
        <title>Genomic Encyclopedia of Type Strains, Phase IV (KMG-V): Genome sequencing to study the core and pangenomes of soil and plant-associated prokaryotes.</title>
        <authorList>
            <person name="Whitman W."/>
        </authorList>
    </citation>
    <scope>NUCLEOTIDE SEQUENCE [LARGE SCALE GENOMIC DNA]</scope>
    <source>
        <strain evidence="4 5">ANJLi2</strain>
    </source>
</reference>
<evidence type="ECO:0000256" key="3">
    <source>
        <dbReference type="PROSITE-ProRule" id="PRU00339"/>
    </source>
</evidence>
<keyword evidence="1" id="KW-0677">Repeat</keyword>
<sequence>MKLLPLLTVLVLLGNSTYSQNSILRGRVTIQNSGFIPLTNAQVRSEGATAQTTDSRGSFKLIYSNKIPGSSIHIDIQKTGYQVVNNKDLSTKISIDELDTLKIWVCKTDELAKRKIQFYNINVKQITEKYNSIIKNLTYQKKITADTLQKLEKSKVLLIANVKELVDEFTVKNLDESSELNKQAYLLVQNGRADEAIKILEDKSLYESLDIARKELAESKKLDSISHAKLQNAKEAIEQIAESFSLKAKLFEQNFDFVNAEKNYKKAMLADTSDSFNTVQYAKFLNAQNRMFDVIPILRKALIITLAEQSKAFIYDLLGDTYLTLNNIDSAKSNYFKALDIYNDWYPTDPWIYDGHLAIELNNIGLLYTRSGQFQPAKYYLQKSLEFYDRLVQISPLEYTPNLSLTTATLGESYMNIGDLDSAKFFLKKSLQIFTAMDTSLMSGNQQTLSAIYDDLGIIYSHMSILDTALTYHLKALPIRRKLAGENFDRHVHDLANTLNNLGNVYNAEGKYNEAVAKFTECLDLLKKVSTNNPDEKFRIALTNINLGNSYKHLEKPETAEKHYKMSLDFFANVQSNNYYTEQYAKACFIIAGFYKYQKNNREAADLYVKALGIYKVMGKNHQQLDFYYYMRVVYNLCDIYQMEYIRNKDIKYKRLGFDLINDYNKLITIQGINLPSEFSTRIDEFKKIFSDK</sequence>
<dbReference type="PROSITE" id="PS50005">
    <property type="entry name" value="TPR"/>
    <property type="match status" value="1"/>
</dbReference>
<name>A0ABR6PFF8_9SPHI</name>
<comment type="caution">
    <text evidence="4">The sequence shown here is derived from an EMBL/GenBank/DDBJ whole genome shotgun (WGS) entry which is preliminary data.</text>
</comment>
<dbReference type="Pfam" id="PF13424">
    <property type="entry name" value="TPR_12"/>
    <property type="match status" value="1"/>
</dbReference>
<evidence type="ECO:0000256" key="1">
    <source>
        <dbReference type="ARBA" id="ARBA00022737"/>
    </source>
</evidence>
<dbReference type="Pfam" id="PF13374">
    <property type="entry name" value="TPR_10"/>
    <property type="match status" value="1"/>
</dbReference>
<feature type="repeat" description="TPR" evidence="3">
    <location>
        <begin position="496"/>
        <end position="529"/>
    </location>
</feature>
<accession>A0ABR6PFF8</accession>
<dbReference type="PANTHER" id="PTHR45641">
    <property type="entry name" value="TETRATRICOPEPTIDE REPEAT PROTEIN (AFU_ORTHOLOGUE AFUA_6G03870)"/>
    <property type="match status" value="1"/>
</dbReference>
<proteinExistence type="predicted"/>
<evidence type="ECO:0000313" key="5">
    <source>
        <dbReference type="Proteomes" id="UP000541583"/>
    </source>
</evidence>
<organism evidence="4 5">
    <name type="scientific">Mucilaginibacter lappiensis</name>
    <dbReference type="NCBI Taxonomy" id="354630"/>
    <lineage>
        <taxon>Bacteria</taxon>
        <taxon>Pseudomonadati</taxon>
        <taxon>Bacteroidota</taxon>
        <taxon>Sphingobacteriia</taxon>
        <taxon>Sphingobacteriales</taxon>
        <taxon>Sphingobacteriaceae</taxon>
        <taxon>Mucilaginibacter</taxon>
    </lineage>
</organism>
<evidence type="ECO:0000313" key="4">
    <source>
        <dbReference type="EMBL" id="MBB6107760.1"/>
    </source>
</evidence>
<keyword evidence="2 3" id="KW-0802">TPR repeat</keyword>
<keyword evidence="5" id="KW-1185">Reference proteome</keyword>
<dbReference type="RefSeq" id="WP_076369723.1">
    <property type="nucleotide sequence ID" value="NZ_FTMG01000001.1"/>
</dbReference>
<dbReference type="Gene3D" id="1.25.40.10">
    <property type="entry name" value="Tetratricopeptide repeat domain"/>
    <property type="match status" value="3"/>
</dbReference>
<dbReference type="Pfam" id="PF13181">
    <property type="entry name" value="TPR_8"/>
    <property type="match status" value="2"/>
</dbReference>
<gene>
    <name evidence="4" type="ORF">HDF23_000490</name>
</gene>
<dbReference type="EMBL" id="JACHCB010000001">
    <property type="protein sequence ID" value="MBB6107760.1"/>
    <property type="molecule type" value="Genomic_DNA"/>
</dbReference>
<evidence type="ECO:0000256" key="2">
    <source>
        <dbReference type="ARBA" id="ARBA00022803"/>
    </source>
</evidence>